<feature type="compositionally biased region" description="Polar residues" evidence="1">
    <location>
        <begin position="579"/>
        <end position="591"/>
    </location>
</feature>
<keyword evidence="3" id="KW-1185">Reference proteome</keyword>
<evidence type="ECO:0008006" key="4">
    <source>
        <dbReference type="Google" id="ProtNLM"/>
    </source>
</evidence>
<name>A0A8J4SYZ2_9TREM</name>
<protein>
    <recommendedName>
        <fullName evidence="4">Leucine-rich repeat-containing protein 56</fullName>
    </recommendedName>
</protein>
<accession>A0A8J4SYZ2</accession>
<reference evidence="2" key="1">
    <citation type="submission" date="2019-05" db="EMBL/GenBank/DDBJ databases">
        <title>Annotation for the trematode Paragonimus heterotremus.</title>
        <authorList>
            <person name="Choi Y.-J."/>
        </authorList>
    </citation>
    <scope>NUCLEOTIDE SEQUENCE</scope>
    <source>
        <strain evidence="2">LC</strain>
    </source>
</reference>
<dbReference type="PANTHER" id="PTHR22708:SF0">
    <property type="entry name" value="LEUCINE-RICH REPEAT-CONTAINING PROTEIN 56"/>
    <property type="match status" value="1"/>
</dbReference>
<dbReference type="AlphaFoldDB" id="A0A8J4SYZ2"/>
<proteinExistence type="predicted"/>
<organism evidence="2 3">
    <name type="scientific">Paragonimus heterotremus</name>
    <dbReference type="NCBI Taxonomy" id="100268"/>
    <lineage>
        <taxon>Eukaryota</taxon>
        <taxon>Metazoa</taxon>
        <taxon>Spiralia</taxon>
        <taxon>Lophotrochozoa</taxon>
        <taxon>Platyhelminthes</taxon>
        <taxon>Trematoda</taxon>
        <taxon>Digenea</taxon>
        <taxon>Plagiorchiida</taxon>
        <taxon>Troglotremata</taxon>
        <taxon>Troglotrematidae</taxon>
        <taxon>Paragonimus</taxon>
    </lineage>
</organism>
<dbReference type="PANTHER" id="PTHR22708">
    <property type="entry name" value="LEUCINE-RICH REPEAT-CONTAINING PROTEIN 56"/>
    <property type="match status" value="1"/>
</dbReference>
<dbReference type="InterPro" id="IPR032675">
    <property type="entry name" value="LRR_dom_sf"/>
</dbReference>
<feature type="region of interest" description="Disordered" evidence="1">
    <location>
        <begin position="491"/>
        <end position="552"/>
    </location>
</feature>
<dbReference type="OrthoDB" id="676979at2759"/>
<dbReference type="PROSITE" id="PS51450">
    <property type="entry name" value="LRR"/>
    <property type="match status" value="1"/>
</dbReference>
<dbReference type="Proteomes" id="UP000748531">
    <property type="component" value="Unassembled WGS sequence"/>
</dbReference>
<dbReference type="EMBL" id="LUCH01002148">
    <property type="protein sequence ID" value="KAF5401921.1"/>
    <property type="molecule type" value="Genomic_DNA"/>
</dbReference>
<sequence>MSVTTDPGRCSTNTRPKSALVQVTELSNTPVNPKPLRAKINNEVVDEYINEQTLRLISRRNDLSAVTFLEIRIDIDNVCCGNFGALLPNLRQLKLSSSRVPTIRDLGSSLNNLEVLWMSRCCLSCLDGLSSMSNITELYLAFNEISDLSPCVMLEVLEVLDLEGNVILEKSNLNFLKTCKRLNALTLLGNPFISLCGGVKSYRQIVRKVLPQVKVLDDLSIESMCSSKNTDCYITQLYDEWEYIDTVLREVGLLSDKKLNSEDAKEPVAEGSKRTTTAESSELSLWPNRFKTAPRLASACERLKTTNDLRYGPYQQVPNSSDTVNLRPCSSASHVSDFEAETDETTSDLTTGQIVCGGISGALRNRRGSAKVNFISAQPNRTKNNQINKNISSGSVKSIGMTIEKQAEFNASRSDQASYEIANKGVLNENKAKHENCDSSVRSLLKEEQDLQAECRAVLNELAVWRKSQTLKTRQDGAKVLKVPSAEPESDVILMSTDSESTLEDRSGASQKSATNKRPSPRSYEVDSSTEKVESSSTVDVSESNGVHTLPGSTTELIRSKSVGDETTKKCDEFERNNGEYSHTTQQSSVSAPRRVVRQRKADSFFHPGTLLVQAGIKARLVPGHVLPGQASLPPSQLSEYQRNTRPLQSSSSEPIPMSRLVHTMNTNAKRLMCPSSASSALRNPLKSRLITSISEPLETKRQSNQNVVTPVAQIRPAILTKPTSSCISRLEHSPRVVRKKLFNGQTSSPLPSKPSVL</sequence>
<feature type="compositionally biased region" description="Polar residues" evidence="1">
    <location>
        <begin position="508"/>
        <end position="518"/>
    </location>
</feature>
<gene>
    <name evidence="2" type="ORF">PHET_04728</name>
</gene>
<evidence type="ECO:0000256" key="1">
    <source>
        <dbReference type="SAM" id="MobiDB-lite"/>
    </source>
</evidence>
<feature type="region of interest" description="Disordered" evidence="1">
    <location>
        <begin position="573"/>
        <end position="594"/>
    </location>
</feature>
<evidence type="ECO:0000313" key="2">
    <source>
        <dbReference type="EMBL" id="KAF5401921.1"/>
    </source>
</evidence>
<dbReference type="InterPro" id="IPR001611">
    <property type="entry name" value="Leu-rich_rpt"/>
</dbReference>
<feature type="compositionally biased region" description="Low complexity" evidence="1">
    <location>
        <begin position="535"/>
        <end position="544"/>
    </location>
</feature>
<dbReference type="Gene3D" id="3.80.10.10">
    <property type="entry name" value="Ribonuclease Inhibitor"/>
    <property type="match status" value="1"/>
</dbReference>
<comment type="caution">
    <text evidence="2">The sequence shown here is derived from an EMBL/GenBank/DDBJ whole genome shotgun (WGS) entry which is preliminary data.</text>
</comment>
<dbReference type="Pfam" id="PF14580">
    <property type="entry name" value="LRR_9"/>
    <property type="match status" value="1"/>
</dbReference>
<dbReference type="InterPro" id="IPR040091">
    <property type="entry name" value="LRRC56"/>
</dbReference>
<evidence type="ECO:0000313" key="3">
    <source>
        <dbReference type="Proteomes" id="UP000748531"/>
    </source>
</evidence>
<dbReference type="SUPFAM" id="SSF52058">
    <property type="entry name" value="L domain-like"/>
    <property type="match status" value="1"/>
</dbReference>